<dbReference type="EMBL" id="CP042295">
    <property type="protein sequence ID" value="QDY86617.1"/>
    <property type="molecule type" value="Genomic_DNA"/>
</dbReference>
<dbReference type="PROSITE" id="PS51704">
    <property type="entry name" value="GP_PDE"/>
    <property type="match status" value="1"/>
</dbReference>
<name>A0A5B8K6Y8_9MOLU</name>
<evidence type="ECO:0000313" key="3">
    <source>
        <dbReference type="Proteomes" id="UP000318927"/>
    </source>
</evidence>
<dbReference type="PANTHER" id="PTHR46211:SF1">
    <property type="entry name" value="GLYCEROPHOSPHODIESTER PHOSPHODIESTERASE, CYTOPLASMIC"/>
    <property type="match status" value="1"/>
</dbReference>
<gene>
    <name evidence="2" type="ORF">FRW55_00330</name>
</gene>
<dbReference type="Gene3D" id="3.20.20.190">
    <property type="entry name" value="Phosphatidylinositol (PI) phosphodiesterase"/>
    <property type="match status" value="1"/>
</dbReference>
<feature type="domain" description="GP-PDE" evidence="1">
    <location>
        <begin position="4"/>
        <end position="239"/>
    </location>
</feature>
<dbReference type="OrthoDB" id="384721at2"/>
<dbReference type="InterPro" id="IPR030395">
    <property type="entry name" value="GP_PDE_dom"/>
</dbReference>
<dbReference type="AlphaFoldDB" id="A0A5B8K6Y8"/>
<proteinExistence type="predicted"/>
<protein>
    <submittedName>
        <fullName evidence="2">Glycerophosphodiester phosphodiesterase</fullName>
    </submittedName>
</protein>
<dbReference type="RefSeq" id="WP_146368254.1">
    <property type="nucleotide sequence ID" value="NZ_CP042295.1"/>
</dbReference>
<evidence type="ECO:0000313" key="2">
    <source>
        <dbReference type="EMBL" id="QDY86617.1"/>
    </source>
</evidence>
<sequence length="239" mass="28312">MKKQLILGHRGYSAVAPENTKLAFDAALIFGFDGVEMDVHQTKDGELVVIHDESTLRTAKEDFKILNTNYKKVENLDYSSFFKIATPKQKLLTLKEFLDLYAYVETFKMINIEIKTDVIEYDNIEQRINDLCLQYPNIEDKLVFSSFNFNSLRKLKKINPKWKLGFLFWKKSQIEEISKQEILDTVDYLHPWAKLYKRNKELISSFKLPLNIWTIKSKKEFKHFEEDENVLSQISNYKF</sequence>
<dbReference type="GO" id="GO:0006629">
    <property type="term" value="P:lipid metabolic process"/>
    <property type="evidence" value="ECO:0007669"/>
    <property type="project" value="InterPro"/>
</dbReference>
<accession>A0A5B8K6Y8</accession>
<dbReference type="InterPro" id="IPR017946">
    <property type="entry name" value="PLC-like_Pdiesterase_TIM-brl"/>
</dbReference>
<dbReference type="Proteomes" id="UP000318927">
    <property type="component" value="Chromosome"/>
</dbReference>
<dbReference type="KEGG" id="mans:FRW55_00330"/>
<evidence type="ECO:0000259" key="1">
    <source>
        <dbReference type="PROSITE" id="PS51704"/>
    </source>
</evidence>
<dbReference type="Pfam" id="PF03009">
    <property type="entry name" value="GDPD"/>
    <property type="match status" value="1"/>
</dbReference>
<reference evidence="2 3" key="1">
    <citation type="journal article" date="2019" name="Microbiol. Resour. Announc.">
        <title>Complete Genome Sequences of Three Mycoplasma anserisalpingitis (Mycoplasma sp. 1220) Strains.</title>
        <authorList>
            <person name="Grozner D."/>
            <person name="Forro B."/>
            <person name="Kovacs A.B."/>
            <person name="Marton S."/>
            <person name="Banyai K."/>
            <person name="Kreizinger Z."/>
            <person name="Sulyok K.M."/>
            <person name="Gyuranecz M."/>
        </authorList>
    </citation>
    <scope>NUCLEOTIDE SEQUENCE [LARGE SCALE GENOMIC DNA]</scope>
    <source>
        <strain evidence="2 3">ATCC:BAA-2147</strain>
    </source>
</reference>
<keyword evidence="3" id="KW-1185">Reference proteome</keyword>
<dbReference type="GO" id="GO:0008081">
    <property type="term" value="F:phosphoric diester hydrolase activity"/>
    <property type="evidence" value="ECO:0007669"/>
    <property type="project" value="InterPro"/>
</dbReference>
<organism evidence="2 3">
    <name type="scientific">Mycoplasma anserisalpingitidis</name>
    <dbReference type="NCBI Taxonomy" id="519450"/>
    <lineage>
        <taxon>Bacteria</taxon>
        <taxon>Bacillati</taxon>
        <taxon>Mycoplasmatota</taxon>
        <taxon>Mollicutes</taxon>
        <taxon>Mycoplasmataceae</taxon>
        <taxon>Mycoplasma</taxon>
    </lineage>
</organism>
<dbReference type="PANTHER" id="PTHR46211">
    <property type="entry name" value="GLYCEROPHOSPHORYL DIESTER PHOSPHODIESTERASE"/>
    <property type="match status" value="1"/>
</dbReference>
<dbReference type="SUPFAM" id="SSF51695">
    <property type="entry name" value="PLC-like phosphodiesterases"/>
    <property type="match status" value="1"/>
</dbReference>